<dbReference type="PANTHER" id="PTHR47592:SF29">
    <property type="entry name" value="ZINC FINGER, CCHC-TYPE"/>
    <property type="match status" value="1"/>
</dbReference>
<gene>
    <name evidence="1" type="ORF">J1N35_010459</name>
</gene>
<organism evidence="1 2">
    <name type="scientific">Gossypium stocksii</name>
    <dbReference type="NCBI Taxonomy" id="47602"/>
    <lineage>
        <taxon>Eukaryota</taxon>
        <taxon>Viridiplantae</taxon>
        <taxon>Streptophyta</taxon>
        <taxon>Embryophyta</taxon>
        <taxon>Tracheophyta</taxon>
        <taxon>Spermatophyta</taxon>
        <taxon>Magnoliopsida</taxon>
        <taxon>eudicotyledons</taxon>
        <taxon>Gunneridae</taxon>
        <taxon>Pentapetalae</taxon>
        <taxon>rosids</taxon>
        <taxon>malvids</taxon>
        <taxon>Malvales</taxon>
        <taxon>Malvaceae</taxon>
        <taxon>Malvoideae</taxon>
        <taxon>Gossypium</taxon>
    </lineage>
</organism>
<comment type="caution">
    <text evidence="1">The sequence shown here is derived from an EMBL/GenBank/DDBJ whole genome shotgun (WGS) entry which is preliminary data.</text>
</comment>
<keyword evidence="2" id="KW-1185">Reference proteome</keyword>
<dbReference type="Proteomes" id="UP000828251">
    <property type="component" value="Unassembled WGS sequence"/>
</dbReference>
<protein>
    <submittedName>
        <fullName evidence="1">Uncharacterized protein</fullName>
    </submittedName>
</protein>
<accession>A0A9D3W0D2</accession>
<sequence>MHFLLSTLKISYVLDTSRPEENDNKSVTATRERQKWDNANYMCMGQILNVLSNDLFDTYQNKVNAKELWDKLETRYMTKDVTSKKFFVSSFNNYQMVDGCSVMEQLRDIEKMLNQFKQYDMKMDEMIVVSSIIDNLPPSWKDFKKV</sequence>
<dbReference type="EMBL" id="JAIQCV010000004">
    <property type="protein sequence ID" value="KAH1106691.1"/>
    <property type="molecule type" value="Genomic_DNA"/>
</dbReference>
<evidence type="ECO:0000313" key="2">
    <source>
        <dbReference type="Proteomes" id="UP000828251"/>
    </source>
</evidence>
<dbReference type="PANTHER" id="PTHR47592">
    <property type="entry name" value="PBF68 PROTEIN"/>
    <property type="match status" value="1"/>
</dbReference>
<dbReference type="AlphaFoldDB" id="A0A9D3W0D2"/>
<evidence type="ECO:0000313" key="1">
    <source>
        <dbReference type="EMBL" id="KAH1106691.1"/>
    </source>
</evidence>
<dbReference type="OrthoDB" id="999832at2759"/>
<dbReference type="Pfam" id="PF14223">
    <property type="entry name" value="Retrotran_gag_2"/>
    <property type="match status" value="1"/>
</dbReference>
<proteinExistence type="predicted"/>
<reference evidence="1 2" key="1">
    <citation type="journal article" date="2021" name="Plant Biotechnol. J.">
        <title>Multi-omics assisted identification of the key and species-specific regulatory components of drought-tolerant mechanisms in Gossypium stocksii.</title>
        <authorList>
            <person name="Yu D."/>
            <person name="Ke L."/>
            <person name="Zhang D."/>
            <person name="Wu Y."/>
            <person name="Sun Y."/>
            <person name="Mei J."/>
            <person name="Sun J."/>
            <person name="Sun Y."/>
        </authorList>
    </citation>
    <scope>NUCLEOTIDE SEQUENCE [LARGE SCALE GENOMIC DNA]</scope>
    <source>
        <strain evidence="2">cv. E1</strain>
        <tissue evidence="1">Leaf</tissue>
    </source>
</reference>
<name>A0A9D3W0D2_9ROSI</name>